<dbReference type="PANTHER" id="PTHR32309:SF31">
    <property type="entry name" value="CAPSULAR EXOPOLYSACCHARIDE FAMILY"/>
    <property type="match status" value="1"/>
</dbReference>
<evidence type="ECO:0000313" key="5">
    <source>
        <dbReference type="Proteomes" id="UP000316213"/>
    </source>
</evidence>
<evidence type="ECO:0000256" key="3">
    <source>
        <dbReference type="SAM" id="Phobius"/>
    </source>
</evidence>
<dbReference type="PANTHER" id="PTHR32309">
    <property type="entry name" value="TYROSINE-PROTEIN KINASE"/>
    <property type="match status" value="1"/>
</dbReference>
<name>A0A5C6ADA4_9BACT</name>
<proteinExistence type="predicted"/>
<organism evidence="4 5">
    <name type="scientific">Neorhodopirellula pilleata</name>
    <dbReference type="NCBI Taxonomy" id="2714738"/>
    <lineage>
        <taxon>Bacteria</taxon>
        <taxon>Pseudomonadati</taxon>
        <taxon>Planctomycetota</taxon>
        <taxon>Planctomycetia</taxon>
        <taxon>Pirellulales</taxon>
        <taxon>Pirellulaceae</taxon>
        <taxon>Neorhodopirellula</taxon>
    </lineage>
</organism>
<keyword evidence="5" id="KW-1185">Reference proteome</keyword>
<keyword evidence="3" id="KW-1133">Transmembrane helix</keyword>
<accession>A0A5C6ADA4</accession>
<evidence type="ECO:0000256" key="2">
    <source>
        <dbReference type="SAM" id="MobiDB-lite"/>
    </source>
</evidence>
<feature type="region of interest" description="Disordered" evidence="2">
    <location>
        <begin position="456"/>
        <end position="495"/>
    </location>
</feature>
<protein>
    <submittedName>
        <fullName evidence="4">Uncharacterized protein</fullName>
    </submittedName>
</protein>
<dbReference type="RefSeq" id="WP_146577902.1">
    <property type="nucleotide sequence ID" value="NZ_SJPM01000004.1"/>
</dbReference>
<gene>
    <name evidence="4" type="ORF">Pla100_24390</name>
</gene>
<feature type="coiled-coil region" evidence="1">
    <location>
        <begin position="338"/>
        <end position="396"/>
    </location>
</feature>
<evidence type="ECO:0000256" key="1">
    <source>
        <dbReference type="SAM" id="Coils"/>
    </source>
</evidence>
<dbReference type="AlphaFoldDB" id="A0A5C6ADA4"/>
<dbReference type="OrthoDB" id="234267at2"/>
<feature type="transmembrane region" description="Helical" evidence="3">
    <location>
        <begin position="427"/>
        <end position="446"/>
    </location>
</feature>
<reference evidence="4 5" key="1">
    <citation type="submission" date="2019-02" db="EMBL/GenBank/DDBJ databases">
        <title>Deep-cultivation of Planctomycetes and their phenomic and genomic characterization uncovers novel biology.</title>
        <authorList>
            <person name="Wiegand S."/>
            <person name="Jogler M."/>
            <person name="Boedeker C."/>
            <person name="Pinto D."/>
            <person name="Vollmers J."/>
            <person name="Rivas-Marin E."/>
            <person name="Kohn T."/>
            <person name="Peeters S.H."/>
            <person name="Heuer A."/>
            <person name="Rast P."/>
            <person name="Oberbeckmann S."/>
            <person name="Bunk B."/>
            <person name="Jeske O."/>
            <person name="Meyerdierks A."/>
            <person name="Storesund J.E."/>
            <person name="Kallscheuer N."/>
            <person name="Luecker S."/>
            <person name="Lage O.M."/>
            <person name="Pohl T."/>
            <person name="Merkel B.J."/>
            <person name="Hornburger P."/>
            <person name="Mueller R.-W."/>
            <person name="Bruemmer F."/>
            <person name="Labrenz M."/>
            <person name="Spormann A.M."/>
            <person name="Op Den Camp H."/>
            <person name="Overmann J."/>
            <person name="Amann R."/>
            <person name="Jetten M.S.M."/>
            <person name="Mascher T."/>
            <person name="Medema M.H."/>
            <person name="Devos D.P."/>
            <person name="Kaster A.-K."/>
            <person name="Ovreas L."/>
            <person name="Rohde M."/>
            <person name="Galperin M.Y."/>
            <person name="Jogler C."/>
        </authorList>
    </citation>
    <scope>NUCLEOTIDE SEQUENCE [LARGE SCALE GENOMIC DNA]</scope>
    <source>
        <strain evidence="4 5">Pla100</strain>
    </source>
</reference>
<keyword evidence="3" id="KW-0812">Transmembrane</keyword>
<dbReference type="Proteomes" id="UP000316213">
    <property type="component" value="Unassembled WGS sequence"/>
</dbReference>
<comment type="caution">
    <text evidence="4">The sequence shown here is derived from an EMBL/GenBank/DDBJ whole genome shotgun (WGS) entry which is preliminary data.</text>
</comment>
<keyword evidence="3" id="KW-0472">Membrane</keyword>
<keyword evidence="1" id="KW-0175">Coiled coil</keyword>
<dbReference type="EMBL" id="SJPM01000004">
    <property type="protein sequence ID" value="TWT97288.1"/>
    <property type="molecule type" value="Genomic_DNA"/>
</dbReference>
<dbReference type="InterPro" id="IPR050445">
    <property type="entry name" value="Bact_polysacc_biosynth/exp"/>
</dbReference>
<sequence length="495" mass="53651">MSAAPNATAPIPWKHLRNVLVWFAPLWVGSAILFGVGGLGVAVLSKDTWSARQPLVLRDEVNGAVDRLGRFSNTSELKAAQETILEMAQNPEVVRASLRQMGPASGDHDPAFPSAQLVDATATDCVNIMAPQGSEFGTSEMVYLQVKAETPERASQFCGVLLDNLTAHLREVRRIRADSVIVELTHARDLARQKLDSALARMKEVEIQVGTDLGELRNLNDAISGDGTNRRTMQETYRELQTAELETKRLESLYEVLMAGSQDARHLLISGDELLSSQPSLQRLKDGMIDAQIESSRLTSIYTENHPRRRAALTTEREIGERMVIEARAALSAMEPTLKLNRERVERLREQHESLMSKLNKLAGVRTSYAKLDAEVRALTDQLAQAEGALSEAQASRSAALSTNLLSELGPPQVGEKPEGLSGSMTAIGSTIAGLVFGLGTVFLIAPGPTGPTYGRRLNDYLSGRRSTDPGNTPVAGRPAGPPAGPPSGGERRRR</sequence>
<evidence type="ECO:0000313" key="4">
    <source>
        <dbReference type="EMBL" id="TWT97288.1"/>
    </source>
</evidence>
<feature type="transmembrane region" description="Helical" evidence="3">
    <location>
        <begin position="20"/>
        <end position="44"/>
    </location>
</feature>